<dbReference type="PRINTS" id="PR00081">
    <property type="entry name" value="GDHRDH"/>
</dbReference>
<evidence type="ECO:0000256" key="2">
    <source>
        <dbReference type="ARBA" id="ARBA00023002"/>
    </source>
</evidence>
<dbReference type="NCBIfam" id="NF009466">
    <property type="entry name" value="PRK12826.1-2"/>
    <property type="match status" value="1"/>
</dbReference>
<evidence type="ECO:0000259" key="3">
    <source>
        <dbReference type="SMART" id="SM00822"/>
    </source>
</evidence>
<dbReference type="PROSITE" id="PS00061">
    <property type="entry name" value="ADH_SHORT"/>
    <property type="match status" value="1"/>
</dbReference>
<dbReference type="EMBL" id="JAPMLT010000001">
    <property type="protein sequence ID" value="MCX7568845.1"/>
    <property type="molecule type" value="Genomic_DNA"/>
</dbReference>
<dbReference type="PANTHER" id="PTHR42760">
    <property type="entry name" value="SHORT-CHAIN DEHYDROGENASES/REDUCTASES FAMILY MEMBER"/>
    <property type="match status" value="1"/>
</dbReference>
<dbReference type="Gene3D" id="3.40.50.720">
    <property type="entry name" value="NAD(P)-binding Rossmann-like Domain"/>
    <property type="match status" value="1"/>
</dbReference>
<gene>
    <name evidence="4" type="primary">fabG</name>
    <name evidence="4" type="ORF">OS242_02510</name>
</gene>
<dbReference type="SMART" id="SM00822">
    <property type="entry name" value="PKS_KR"/>
    <property type="match status" value="1"/>
</dbReference>
<dbReference type="RefSeq" id="WP_267150082.1">
    <property type="nucleotide sequence ID" value="NZ_JAPMLT010000001.1"/>
</dbReference>
<evidence type="ECO:0000313" key="5">
    <source>
        <dbReference type="Proteomes" id="UP001208017"/>
    </source>
</evidence>
<dbReference type="SUPFAM" id="SSF51735">
    <property type="entry name" value="NAD(P)-binding Rossmann-fold domains"/>
    <property type="match status" value="1"/>
</dbReference>
<feature type="domain" description="Ketoreductase" evidence="3">
    <location>
        <begin position="6"/>
        <end position="185"/>
    </location>
</feature>
<name>A0ABT3WVZ8_9BACL</name>
<accession>A0ABT3WVZ8</accession>
<dbReference type="Proteomes" id="UP001208017">
    <property type="component" value="Unassembled WGS sequence"/>
</dbReference>
<dbReference type="CDD" id="cd05333">
    <property type="entry name" value="BKR_SDR_c"/>
    <property type="match status" value="1"/>
</dbReference>
<dbReference type="InterPro" id="IPR020904">
    <property type="entry name" value="Sc_DH/Rdtase_CS"/>
</dbReference>
<dbReference type="InterPro" id="IPR036291">
    <property type="entry name" value="NAD(P)-bd_dom_sf"/>
</dbReference>
<sequence>MRLQDKVAIITGGANGIGRETALLFAKHGAKLIIADFDETNGGATVDEIRAQGAEAVFVKVDVSNQDDAVCMVETAVGQYGRVDILINNAGITRDGFLTKTDKAMWDQVIAINLTGVFNCTQAAVPVMMEQGSGVVLNAASVVALYGNIGQTNYAATKAGVVGLTKTWAKEMGPKGVRVNAVAPGFIVTAMTDKVPDKVLGAMAEKTPLRRLGQSADIANAYLFLASDEASFVNGAVLSVDGGLTF</sequence>
<dbReference type="Pfam" id="PF13561">
    <property type="entry name" value="adh_short_C2"/>
    <property type="match status" value="1"/>
</dbReference>
<dbReference type="NCBIfam" id="NF005559">
    <property type="entry name" value="PRK07231.1"/>
    <property type="match status" value="1"/>
</dbReference>
<dbReference type="GO" id="GO:0004316">
    <property type="term" value="F:3-oxoacyl-[acyl-carrier-protein] reductase (NADPH) activity"/>
    <property type="evidence" value="ECO:0007669"/>
    <property type="project" value="UniProtKB-EC"/>
</dbReference>
<dbReference type="InterPro" id="IPR002347">
    <property type="entry name" value="SDR_fam"/>
</dbReference>
<evidence type="ECO:0000256" key="1">
    <source>
        <dbReference type="ARBA" id="ARBA00006484"/>
    </source>
</evidence>
<proteinExistence type="inferred from homology"/>
<protein>
    <submittedName>
        <fullName evidence="4">3-oxoacyl-ACP reductase FabG</fullName>
        <ecNumber evidence="4">1.1.1.100</ecNumber>
    </submittedName>
</protein>
<evidence type="ECO:0000313" key="4">
    <source>
        <dbReference type="EMBL" id="MCX7568845.1"/>
    </source>
</evidence>
<comment type="similarity">
    <text evidence="1">Belongs to the short-chain dehydrogenases/reductases (SDR) family.</text>
</comment>
<keyword evidence="5" id="KW-1185">Reference proteome</keyword>
<reference evidence="4 5" key="1">
    <citation type="submission" date="2022-11" db="EMBL/GenBank/DDBJ databases">
        <title>Study of microbial diversity in lake waters.</title>
        <authorList>
            <person name="Zhang J."/>
        </authorList>
    </citation>
    <scope>NUCLEOTIDE SEQUENCE [LARGE SCALE GENOMIC DNA]</scope>
    <source>
        <strain evidence="4 5">DT12</strain>
    </source>
</reference>
<comment type="caution">
    <text evidence="4">The sequence shown here is derived from an EMBL/GenBank/DDBJ whole genome shotgun (WGS) entry which is preliminary data.</text>
</comment>
<organism evidence="4 5">
    <name type="scientific">Tumebacillus lacus</name>
    <dbReference type="NCBI Taxonomy" id="2995335"/>
    <lineage>
        <taxon>Bacteria</taxon>
        <taxon>Bacillati</taxon>
        <taxon>Bacillota</taxon>
        <taxon>Bacilli</taxon>
        <taxon>Bacillales</taxon>
        <taxon>Alicyclobacillaceae</taxon>
        <taxon>Tumebacillus</taxon>
    </lineage>
</organism>
<dbReference type="PRINTS" id="PR00080">
    <property type="entry name" value="SDRFAMILY"/>
</dbReference>
<dbReference type="PANTHER" id="PTHR42760:SF83">
    <property type="entry name" value="(3R)-3-HYDROXYACYL-COA DEHYDROGENASE"/>
    <property type="match status" value="1"/>
</dbReference>
<dbReference type="EC" id="1.1.1.100" evidence="4"/>
<keyword evidence="2 4" id="KW-0560">Oxidoreductase</keyword>
<dbReference type="InterPro" id="IPR057326">
    <property type="entry name" value="KR_dom"/>
</dbReference>
<dbReference type="NCBIfam" id="NF004198">
    <property type="entry name" value="PRK05653.1-3"/>
    <property type="match status" value="1"/>
</dbReference>